<keyword evidence="2" id="KW-1185">Reference proteome</keyword>
<name>A0ABT6G1U1_9FLAO</name>
<evidence type="ECO:0000313" key="2">
    <source>
        <dbReference type="Proteomes" id="UP001529085"/>
    </source>
</evidence>
<dbReference type="Proteomes" id="UP001529085">
    <property type="component" value="Unassembled WGS sequence"/>
</dbReference>
<dbReference type="EMBL" id="JARSBN010000004">
    <property type="protein sequence ID" value="MDG4716017.1"/>
    <property type="molecule type" value="Genomic_DNA"/>
</dbReference>
<protein>
    <submittedName>
        <fullName evidence="1">Uncharacterized protein</fullName>
    </submittedName>
</protein>
<sequence>MNKEEFQYRLIESTKRLIDFTSNSVKNSISNNVEYLIEPSSRLISNHLNNDELKRLREINTLEGKHQPLTRTVDLLYDSGLVPLWIDMEVYKSSKKKTIVRLLCSRRFRNDSDLNYKVSEYPPFSIKIPLPPWAKKDVKFNINWRHNKIKRYWHKLTWKWQYKRRMKSKKSNRNFY</sequence>
<organism evidence="1 2">
    <name type="scientific">Winogradskyella marincola</name>
    <dbReference type="NCBI Taxonomy" id="3037795"/>
    <lineage>
        <taxon>Bacteria</taxon>
        <taxon>Pseudomonadati</taxon>
        <taxon>Bacteroidota</taxon>
        <taxon>Flavobacteriia</taxon>
        <taxon>Flavobacteriales</taxon>
        <taxon>Flavobacteriaceae</taxon>
        <taxon>Winogradskyella</taxon>
    </lineage>
</organism>
<reference evidence="1 2" key="1">
    <citation type="submission" date="2023-03" db="EMBL/GenBank/DDBJ databases">
        <title>Strain YYF002 represents a novel species in the genus Winogradskyella isolated from seawater.</title>
        <authorList>
            <person name="Fu Z.-Y."/>
        </authorList>
    </citation>
    <scope>NUCLEOTIDE SEQUENCE [LARGE SCALE GENOMIC DNA]</scope>
    <source>
        <strain evidence="1 2">YYF002</strain>
    </source>
</reference>
<comment type="caution">
    <text evidence="1">The sequence shown here is derived from an EMBL/GenBank/DDBJ whole genome shotgun (WGS) entry which is preliminary data.</text>
</comment>
<dbReference type="RefSeq" id="WP_278005466.1">
    <property type="nucleotide sequence ID" value="NZ_JARSBN010000004.1"/>
</dbReference>
<proteinExistence type="predicted"/>
<accession>A0ABT6G1U1</accession>
<gene>
    <name evidence="1" type="ORF">P7122_09045</name>
</gene>
<evidence type="ECO:0000313" key="1">
    <source>
        <dbReference type="EMBL" id="MDG4716017.1"/>
    </source>
</evidence>